<keyword evidence="1" id="KW-0812">Transmembrane</keyword>
<feature type="transmembrane region" description="Helical" evidence="1">
    <location>
        <begin position="307"/>
        <end position="327"/>
    </location>
</feature>
<evidence type="ECO:0000256" key="1">
    <source>
        <dbReference type="SAM" id="Phobius"/>
    </source>
</evidence>
<dbReference type="Proteomes" id="UP000249819">
    <property type="component" value="Unassembled WGS sequence"/>
</dbReference>
<reference evidence="2 3" key="1">
    <citation type="submission" date="2018-06" db="EMBL/GenBank/DDBJ databases">
        <title>Genomic Encyclopedia of Archaeal and Bacterial Type Strains, Phase II (KMG-II): from individual species to whole genera.</title>
        <authorList>
            <person name="Goeker M."/>
        </authorList>
    </citation>
    <scope>NUCLEOTIDE SEQUENCE [LARGE SCALE GENOMIC DNA]</scope>
    <source>
        <strain evidence="2 3">DSM 29821</strain>
    </source>
</reference>
<protein>
    <submittedName>
        <fullName evidence="2">Uncharacterized protein</fullName>
    </submittedName>
</protein>
<keyword evidence="3" id="KW-1185">Reference proteome</keyword>
<feature type="transmembrane region" description="Helical" evidence="1">
    <location>
        <begin position="262"/>
        <end position="286"/>
    </location>
</feature>
<organism evidence="2 3">
    <name type="scientific">Chitinophaga dinghuensis</name>
    <dbReference type="NCBI Taxonomy" id="1539050"/>
    <lineage>
        <taxon>Bacteria</taxon>
        <taxon>Pseudomonadati</taxon>
        <taxon>Bacteroidota</taxon>
        <taxon>Chitinophagia</taxon>
        <taxon>Chitinophagales</taxon>
        <taxon>Chitinophagaceae</taxon>
        <taxon>Chitinophaga</taxon>
    </lineage>
</organism>
<dbReference type="EMBL" id="QLMA01000005">
    <property type="protein sequence ID" value="RAJ80381.1"/>
    <property type="molecule type" value="Genomic_DNA"/>
</dbReference>
<evidence type="ECO:0000313" key="2">
    <source>
        <dbReference type="EMBL" id="RAJ80381.1"/>
    </source>
</evidence>
<keyword evidence="1" id="KW-0472">Membrane</keyword>
<proteinExistence type="predicted"/>
<name>A0A327VWK0_9BACT</name>
<comment type="caution">
    <text evidence="2">The sequence shown here is derived from an EMBL/GenBank/DDBJ whole genome shotgun (WGS) entry which is preliminary data.</text>
</comment>
<gene>
    <name evidence="2" type="ORF">CLV59_105490</name>
</gene>
<dbReference type="RefSeq" id="WP_146616227.1">
    <property type="nucleotide sequence ID" value="NZ_QLMA01000005.1"/>
</dbReference>
<dbReference type="OrthoDB" id="660424at2"/>
<sequence>MQTTRPLLFPLLLVVVGIITFKLAFDFILNGKDVKKQFHELRWEPREVLFTVIDSALRDKTAIPALVAQRQDVGLMSPNIKSTDSLFDLQKKVLIRTRDHVAAMSNSEVETFAVKSIRLDPAFSFRSLPEIGDNDSNYAYPLKVIYADSALPTKTVSHNIFLRVKNMDSDQFMLKYPNFGFWALLLVIQVILYVLLILFLLTKLFTPMNNFPLKWKVIYVGLIVLVCIAFYIWLLSSNDDTVIVKPVLFMRSMNSVFDVVNVLGYITAALCLAGMMFSSSAAASIGKSTDITAHRDELVNINTSFKTYFLIAALTMTLAVITSGQFYTALNTLDLVKAYNANIGHDYFRIELIYFYGILHTFILMIFFIPTQLRLNDINQKMLVAYPSDGAQLKVLEPVPMVKKVMDLLVMGAPLLAAFVKSLLDIVAG</sequence>
<dbReference type="AlphaFoldDB" id="A0A327VWK0"/>
<feature type="transmembrane region" description="Helical" evidence="1">
    <location>
        <begin position="179"/>
        <end position="205"/>
    </location>
</feature>
<accession>A0A327VWK0</accession>
<feature type="transmembrane region" description="Helical" evidence="1">
    <location>
        <begin position="347"/>
        <end position="369"/>
    </location>
</feature>
<keyword evidence="1" id="KW-1133">Transmembrane helix</keyword>
<evidence type="ECO:0000313" key="3">
    <source>
        <dbReference type="Proteomes" id="UP000249819"/>
    </source>
</evidence>
<feature type="transmembrane region" description="Helical" evidence="1">
    <location>
        <begin position="217"/>
        <end position="236"/>
    </location>
</feature>